<evidence type="ECO:0000256" key="2">
    <source>
        <dbReference type="ARBA" id="ARBA00010604"/>
    </source>
</evidence>
<dbReference type="Proteomes" id="UP000002748">
    <property type="component" value="Unassembled WGS sequence"/>
</dbReference>
<dbReference type="OrthoDB" id="200187at2759"/>
<reference evidence="13 14" key="1">
    <citation type="journal article" date="2012" name="Eukaryot. Cell">
        <title>Draft genome sequence of CBS 2479, the standard type strain of Trichosporon asahii.</title>
        <authorList>
            <person name="Yang R.Y."/>
            <person name="Li H.T."/>
            <person name="Zhu H."/>
            <person name="Zhou G.P."/>
            <person name="Wang M."/>
            <person name="Wang L."/>
        </authorList>
    </citation>
    <scope>NUCLEOTIDE SEQUENCE [LARGE SCALE GENOMIC DNA]</scope>
    <source>
        <strain evidence="14">ATCC 90039 / CBS 2479 / JCM 2466 / KCTC 7840 / NCYC 2677 / UAMH 7654</strain>
    </source>
</reference>
<proteinExistence type="inferred from homology"/>
<evidence type="ECO:0000256" key="12">
    <source>
        <dbReference type="SAM" id="Phobius"/>
    </source>
</evidence>
<dbReference type="VEuPathDB" id="FungiDB:A1Q1_03997"/>
<keyword evidence="6" id="KW-0256">Endoplasmic reticulum</keyword>
<dbReference type="PANTHER" id="PTHR12443">
    <property type="entry name" value="TRANSLOCATION PROTEIN SEC62"/>
    <property type="match status" value="1"/>
</dbReference>
<name>J5TSB0_TRIAS</name>
<dbReference type="HOGENOM" id="CLU_040936_1_0_1"/>
<dbReference type="PANTHER" id="PTHR12443:SF9">
    <property type="entry name" value="TRANSLOCATION PROTEIN SEC62"/>
    <property type="match status" value="1"/>
</dbReference>
<comment type="similarity">
    <text evidence="2">Belongs to the SEC62 family.</text>
</comment>
<dbReference type="KEGG" id="tasa:A1Q1_03997"/>
<protein>
    <recommendedName>
        <fullName evidence="3">Translocation protein SEC62</fullName>
    </recommendedName>
</protein>
<gene>
    <name evidence="13" type="ORF">A1Q1_03997</name>
</gene>
<keyword evidence="7" id="KW-0653">Protein transport</keyword>
<dbReference type="GeneID" id="25987510"/>
<dbReference type="AlphaFoldDB" id="J5TSB0"/>
<evidence type="ECO:0000313" key="14">
    <source>
        <dbReference type="Proteomes" id="UP000002748"/>
    </source>
</evidence>
<comment type="subcellular location">
    <subcellularLocation>
        <location evidence="1">Endoplasmic reticulum membrane</location>
        <topology evidence="1">Multi-pass membrane protein</topology>
    </subcellularLocation>
</comment>
<evidence type="ECO:0000256" key="4">
    <source>
        <dbReference type="ARBA" id="ARBA00022448"/>
    </source>
</evidence>
<dbReference type="GO" id="GO:0005789">
    <property type="term" value="C:endoplasmic reticulum membrane"/>
    <property type="evidence" value="ECO:0007669"/>
    <property type="project" value="UniProtKB-SubCell"/>
</dbReference>
<keyword evidence="10 12" id="KW-0472">Membrane</keyword>
<evidence type="ECO:0000256" key="10">
    <source>
        <dbReference type="ARBA" id="ARBA00023136"/>
    </source>
</evidence>
<keyword evidence="5 12" id="KW-0812">Transmembrane</keyword>
<keyword evidence="4" id="KW-0813">Transport</keyword>
<evidence type="ECO:0000256" key="5">
    <source>
        <dbReference type="ARBA" id="ARBA00022692"/>
    </source>
</evidence>
<dbReference type="InterPro" id="IPR004728">
    <property type="entry name" value="Sec62"/>
</dbReference>
<feature type="transmembrane region" description="Helical" evidence="12">
    <location>
        <begin position="134"/>
        <end position="156"/>
    </location>
</feature>
<keyword evidence="9" id="KW-0811">Translocation</keyword>
<evidence type="ECO:0000256" key="9">
    <source>
        <dbReference type="ARBA" id="ARBA00023010"/>
    </source>
</evidence>
<evidence type="ECO:0000256" key="7">
    <source>
        <dbReference type="ARBA" id="ARBA00022927"/>
    </source>
</evidence>
<feature type="region of interest" description="Disordered" evidence="11">
    <location>
        <begin position="221"/>
        <end position="293"/>
    </location>
</feature>
<feature type="compositionally biased region" description="Basic and acidic residues" evidence="11">
    <location>
        <begin position="223"/>
        <end position="237"/>
    </location>
</feature>
<evidence type="ECO:0000313" key="13">
    <source>
        <dbReference type="EMBL" id="EJT52481.1"/>
    </source>
</evidence>
<evidence type="ECO:0000256" key="1">
    <source>
        <dbReference type="ARBA" id="ARBA00004477"/>
    </source>
</evidence>
<dbReference type="EMBL" id="ALBS01000025">
    <property type="protein sequence ID" value="EJT52481.1"/>
    <property type="molecule type" value="Genomic_DNA"/>
</dbReference>
<accession>J5TSB0</accession>
<keyword evidence="8 12" id="KW-1133">Transmembrane helix</keyword>
<feature type="transmembrane region" description="Helical" evidence="12">
    <location>
        <begin position="162"/>
        <end position="188"/>
    </location>
</feature>
<comment type="caution">
    <text evidence="13">The sequence shown here is derived from an EMBL/GenBank/DDBJ whole genome shotgun (WGS) entry which is preliminary data.</text>
</comment>
<evidence type="ECO:0000256" key="11">
    <source>
        <dbReference type="SAM" id="MobiDB-lite"/>
    </source>
</evidence>
<evidence type="ECO:0000256" key="3">
    <source>
        <dbReference type="ARBA" id="ARBA00021257"/>
    </source>
</evidence>
<evidence type="ECO:0000256" key="8">
    <source>
        <dbReference type="ARBA" id="ARBA00022989"/>
    </source>
</evidence>
<evidence type="ECO:0000256" key="6">
    <source>
        <dbReference type="ARBA" id="ARBA00022824"/>
    </source>
</evidence>
<dbReference type="RefSeq" id="XP_014183848.1">
    <property type="nucleotide sequence ID" value="XM_014328373.1"/>
</dbReference>
<organism evidence="13 14">
    <name type="scientific">Trichosporon asahii var. asahii (strain ATCC 90039 / CBS 2479 / JCM 2466 / KCTC 7840 / NBRC 103889/ NCYC 2677 / UAMH 7654)</name>
    <name type="common">Yeast</name>
    <dbReference type="NCBI Taxonomy" id="1186058"/>
    <lineage>
        <taxon>Eukaryota</taxon>
        <taxon>Fungi</taxon>
        <taxon>Dikarya</taxon>
        <taxon>Basidiomycota</taxon>
        <taxon>Agaricomycotina</taxon>
        <taxon>Tremellomycetes</taxon>
        <taxon>Trichosporonales</taxon>
        <taxon>Trichosporonaceae</taxon>
        <taxon>Trichosporon</taxon>
    </lineage>
</organism>
<dbReference type="GO" id="GO:0031204">
    <property type="term" value="P:post-translational protein targeting to membrane, translocation"/>
    <property type="evidence" value="ECO:0007669"/>
    <property type="project" value="TreeGrafter"/>
</dbReference>
<feature type="compositionally biased region" description="Low complexity" evidence="11">
    <location>
        <begin position="238"/>
        <end position="275"/>
    </location>
</feature>
<dbReference type="Pfam" id="PF03839">
    <property type="entry name" value="Sec62"/>
    <property type="match status" value="1"/>
</dbReference>
<sequence length="293" mass="32110">MPPPPDATSVVDAQKRAAPELKAVADFLRGKNGPKVRRGVLNGKRVDFFKGKTAVRVLLGPQYQKLKKVPAVTNEQEAHELMTKVLPFGFFLRVDRPNVDPPPPSGVPKPLQLAQQQSFAPDVYYAWFYDGSPFWNIVGGIAMVAVMLAGVMFPLWPTKLRVGVWYLSVAALCMVGLFIVIAIIRLILWCITKVAMPKAIWIFPNLFEDVGFWDEPKKKKLRKVGEERRKEKREKRAAAAANNAPVAPAGNDSPAPSASPAPGGSTATATGAEAPITHAHRRQATVEDVEDEN</sequence>